<protein>
    <recommendedName>
        <fullName evidence="2">E2 ubiquitin-conjugating enzyme</fullName>
        <ecNumber evidence="2">2.3.2.23</ecNumber>
    </recommendedName>
</protein>
<gene>
    <name evidence="15" type="ORF">Ddye_002381</name>
</gene>
<evidence type="ECO:0000256" key="7">
    <source>
        <dbReference type="ARBA" id="ARBA00022741"/>
    </source>
</evidence>
<dbReference type="Pfam" id="PF00560">
    <property type="entry name" value="LRR_1"/>
    <property type="match status" value="4"/>
</dbReference>
<dbReference type="InterPro" id="IPR032675">
    <property type="entry name" value="LRR_dom_sf"/>
</dbReference>
<dbReference type="Pfam" id="PF00179">
    <property type="entry name" value="UQ_con"/>
    <property type="match status" value="1"/>
</dbReference>
<evidence type="ECO:0000256" key="13">
    <source>
        <dbReference type="RuleBase" id="RU362109"/>
    </source>
</evidence>
<dbReference type="AlphaFoldDB" id="A0AAE0CUC1"/>
<keyword evidence="16" id="KW-1185">Reference proteome</keyword>
<keyword evidence="6" id="KW-0677">Repeat</keyword>
<evidence type="ECO:0000256" key="11">
    <source>
        <dbReference type="ARBA" id="ARBA00056190"/>
    </source>
</evidence>
<dbReference type="CDD" id="cd23797">
    <property type="entry name" value="UBCc_UBE2H"/>
    <property type="match status" value="1"/>
</dbReference>
<evidence type="ECO:0000259" key="14">
    <source>
        <dbReference type="PROSITE" id="PS50127"/>
    </source>
</evidence>
<comment type="caution">
    <text evidence="15">The sequence shown here is derived from an EMBL/GenBank/DDBJ whole genome shotgun (WGS) entry which is preliminary data.</text>
</comment>
<name>A0AAE0CUC1_9ROSI</name>
<dbReference type="Gene3D" id="3.10.110.10">
    <property type="entry name" value="Ubiquitin Conjugating Enzyme"/>
    <property type="match status" value="1"/>
</dbReference>
<reference evidence="15" key="1">
    <citation type="journal article" date="2023" name="Plant J.">
        <title>Genome sequences and population genomics provide insights into the demographic history, inbreeding, and mutation load of two 'living fossil' tree species of Dipteronia.</title>
        <authorList>
            <person name="Feng Y."/>
            <person name="Comes H.P."/>
            <person name="Chen J."/>
            <person name="Zhu S."/>
            <person name="Lu R."/>
            <person name="Zhang X."/>
            <person name="Li P."/>
            <person name="Qiu J."/>
            <person name="Olsen K.M."/>
            <person name="Qiu Y."/>
        </authorList>
    </citation>
    <scope>NUCLEOTIDE SEQUENCE</scope>
    <source>
        <strain evidence="15">KIB01</strain>
    </source>
</reference>
<evidence type="ECO:0000313" key="16">
    <source>
        <dbReference type="Proteomes" id="UP001280121"/>
    </source>
</evidence>
<dbReference type="InterPro" id="IPR000608">
    <property type="entry name" value="UBC"/>
</dbReference>
<proteinExistence type="inferred from homology"/>
<keyword evidence="8 13" id="KW-0833">Ubl conjugation pathway</keyword>
<keyword evidence="7 13" id="KW-0547">Nucleotide-binding</keyword>
<dbReference type="InterPro" id="IPR001611">
    <property type="entry name" value="Leu-rich_rpt"/>
</dbReference>
<dbReference type="GO" id="GO:0006511">
    <property type="term" value="P:ubiquitin-dependent protein catabolic process"/>
    <property type="evidence" value="ECO:0007669"/>
    <property type="project" value="UniProtKB-ARBA"/>
</dbReference>
<feature type="active site" description="Glycyl thioester intermediate" evidence="12">
    <location>
        <position position="85"/>
    </location>
</feature>
<keyword evidence="10" id="KW-0472">Membrane</keyword>
<evidence type="ECO:0000256" key="12">
    <source>
        <dbReference type="PROSITE-ProRule" id="PRU10133"/>
    </source>
</evidence>
<organism evidence="15 16">
    <name type="scientific">Dipteronia dyeriana</name>
    <dbReference type="NCBI Taxonomy" id="168575"/>
    <lineage>
        <taxon>Eukaryota</taxon>
        <taxon>Viridiplantae</taxon>
        <taxon>Streptophyta</taxon>
        <taxon>Embryophyta</taxon>
        <taxon>Tracheophyta</taxon>
        <taxon>Spermatophyta</taxon>
        <taxon>Magnoliopsida</taxon>
        <taxon>eudicotyledons</taxon>
        <taxon>Gunneridae</taxon>
        <taxon>Pentapetalae</taxon>
        <taxon>rosids</taxon>
        <taxon>malvids</taxon>
        <taxon>Sapindales</taxon>
        <taxon>Sapindaceae</taxon>
        <taxon>Hippocastanoideae</taxon>
        <taxon>Acereae</taxon>
        <taxon>Dipteronia</taxon>
    </lineage>
</organism>
<dbReference type="SMART" id="SM00212">
    <property type="entry name" value="UBCc"/>
    <property type="match status" value="1"/>
</dbReference>
<comment type="function">
    <text evidence="11">Accepts the ubiquitin from the E1 complex and catalyzes its covalent attachment to other proteins.</text>
</comment>
<dbReference type="InterPro" id="IPR053211">
    <property type="entry name" value="DNA_repair-toleration"/>
</dbReference>
<evidence type="ECO:0000256" key="5">
    <source>
        <dbReference type="ARBA" id="ARBA00022729"/>
    </source>
</evidence>
<dbReference type="Gene3D" id="3.80.10.10">
    <property type="entry name" value="Ribonuclease Inhibitor"/>
    <property type="match status" value="2"/>
</dbReference>
<dbReference type="GO" id="GO:0061631">
    <property type="term" value="F:ubiquitin conjugating enzyme activity"/>
    <property type="evidence" value="ECO:0007669"/>
    <property type="project" value="UniProtKB-EC"/>
</dbReference>
<evidence type="ECO:0000256" key="2">
    <source>
        <dbReference type="ARBA" id="ARBA00012486"/>
    </source>
</evidence>
<accession>A0AAE0CUC1</accession>
<dbReference type="GO" id="GO:0005524">
    <property type="term" value="F:ATP binding"/>
    <property type="evidence" value="ECO:0007669"/>
    <property type="project" value="UniProtKB-UniRule"/>
</dbReference>
<sequence length="339" mass="37302">MSSPSKRRDMDVMKLMMSDYNVETINDGLNEFNVEFHGPKESLYEGGVWKIRVELPDAYPYKSPSIGFVNKIYHPNVDEMSGSVCLDVINQSWSPMFDLLNIFEVFLPQLLLYPNPSDPLNGDAASLMMKDRKQYDQKVKGNVPRYQNWGWNTSSDPCNDRWAGVTCDTRLQSVRKIVLDGFNLSGTLDASSVCMTKSLAVLSLEGNNVAGEIPEEISNCKQLTHLSVSDNQFSGAIPVSLSQSSNLKRLDVSNNNLSGELLDFSRISGLVGFLAENNNLSGRIPDFSFSNLMQFNVSNNRLSGPIPDVGGRFGADSFFGNPGLCGKPLSNACPPTSPS</sequence>
<evidence type="ECO:0000256" key="9">
    <source>
        <dbReference type="ARBA" id="ARBA00022840"/>
    </source>
</evidence>
<dbReference type="SUPFAM" id="SSF54495">
    <property type="entry name" value="UBC-like"/>
    <property type="match status" value="1"/>
</dbReference>
<feature type="domain" description="UBC core" evidence="14">
    <location>
        <begin position="1"/>
        <end position="148"/>
    </location>
</feature>
<keyword evidence="5" id="KW-0732">Signal</keyword>
<evidence type="ECO:0000256" key="3">
    <source>
        <dbReference type="ARBA" id="ARBA00022614"/>
    </source>
</evidence>
<evidence type="ECO:0000256" key="1">
    <source>
        <dbReference type="ARBA" id="ARBA00004370"/>
    </source>
</evidence>
<dbReference type="FunFam" id="3.80.10.10:FF:000400">
    <property type="entry name" value="Nuclear pore complex protein NUP107"/>
    <property type="match status" value="1"/>
</dbReference>
<dbReference type="GO" id="GO:0016020">
    <property type="term" value="C:membrane"/>
    <property type="evidence" value="ECO:0007669"/>
    <property type="project" value="UniProtKB-SubCell"/>
</dbReference>
<dbReference type="PROSITE" id="PS50127">
    <property type="entry name" value="UBC_2"/>
    <property type="match status" value="1"/>
</dbReference>
<comment type="subcellular location">
    <subcellularLocation>
        <location evidence="1">Membrane</location>
    </subcellularLocation>
</comment>
<evidence type="ECO:0000256" key="8">
    <source>
        <dbReference type="ARBA" id="ARBA00022786"/>
    </source>
</evidence>
<dbReference type="PANTHER" id="PTHR48060:SF21">
    <property type="entry name" value="L DOMAIN-LIKE PROTEIN"/>
    <property type="match status" value="1"/>
</dbReference>
<dbReference type="PANTHER" id="PTHR48060">
    <property type="entry name" value="DNA DAMAGE-REPAIR/TOLERATION PROTEIN DRT100"/>
    <property type="match status" value="1"/>
</dbReference>
<evidence type="ECO:0000256" key="6">
    <source>
        <dbReference type="ARBA" id="ARBA00022737"/>
    </source>
</evidence>
<dbReference type="FunFam" id="3.10.110.10:FF:000024">
    <property type="entry name" value="Ubiquitin-conjugating enzyme 5, E2"/>
    <property type="match status" value="1"/>
</dbReference>
<dbReference type="PROSITE" id="PS00183">
    <property type="entry name" value="UBC_1"/>
    <property type="match status" value="1"/>
</dbReference>
<dbReference type="Proteomes" id="UP001280121">
    <property type="component" value="Unassembled WGS sequence"/>
</dbReference>
<evidence type="ECO:0000313" key="15">
    <source>
        <dbReference type="EMBL" id="KAK2663807.1"/>
    </source>
</evidence>
<dbReference type="InterPro" id="IPR016135">
    <property type="entry name" value="UBQ-conjugating_enzyme/RWD"/>
</dbReference>
<evidence type="ECO:0000256" key="4">
    <source>
        <dbReference type="ARBA" id="ARBA00022679"/>
    </source>
</evidence>
<dbReference type="InterPro" id="IPR023313">
    <property type="entry name" value="UBQ-conjugating_AS"/>
</dbReference>
<keyword evidence="4" id="KW-0808">Transferase</keyword>
<dbReference type="EMBL" id="JANJYI010000001">
    <property type="protein sequence ID" value="KAK2663807.1"/>
    <property type="molecule type" value="Genomic_DNA"/>
</dbReference>
<dbReference type="EC" id="2.3.2.23" evidence="2"/>
<evidence type="ECO:0000256" key="10">
    <source>
        <dbReference type="ARBA" id="ARBA00023136"/>
    </source>
</evidence>
<comment type="similarity">
    <text evidence="13">Belongs to the ubiquitin-conjugating enzyme family.</text>
</comment>
<dbReference type="SUPFAM" id="SSF52058">
    <property type="entry name" value="L domain-like"/>
    <property type="match status" value="1"/>
</dbReference>
<keyword evidence="3" id="KW-0433">Leucine-rich repeat</keyword>
<keyword evidence="9 13" id="KW-0067">ATP-binding</keyword>